<dbReference type="GO" id="GO:0005351">
    <property type="term" value="F:carbohydrate:proton symporter activity"/>
    <property type="evidence" value="ECO:0007669"/>
    <property type="project" value="TreeGrafter"/>
</dbReference>
<dbReference type="Proteomes" id="UP000030676">
    <property type="component" value="Unassembled WGS sequence"/>
</dbReference>
<dbReference type="Pfam" id="PF00083">
    <property type="entry name" value="Sugar_tr"/>
    <property type="match status" value="1"/>
</dbReference>
<evidence type="ECO:0000256" key="7">
    <source>
        <dbReference type="ARBA" id="ARBA00023136"/>
    </source>
</evidence>
<feature type="domain" description="Major facilitator superfamily (MFS) profile" evidence="11">
    <location>
        <begin position="102"/>
        <end position="546"/>
    </location>
</feature>
<dbReference type="FunFam" id="1.20.1250.20:FF:000254">
    <property type="entry name" value="MAL31p Maltose permease"/>
    <property type="match status" value="1"/>
</dbReference>
<reference evidence="12" key="1">
    <citation type="submission" date="2011-11" db="EMBL/GenBank/DDBJ databases">
        <title>The Genome Sequence of Fusarium oxysporum PHW808.</title>
        <authorList>
            <consortium name="The Broad Institute Genome Sequencing Platform"/>
            <person name="Ma L.-J."/>
            <person name="Gale L.R."/>
            <person name="Schwartz D.C."/>
            <person name="Zhou S."/>
            <person name="Corby-Kistler H."/>
            <person name="Young S.K."/>
            <person name="Zeng Q."/>
            <person name="Gargeya S."/>
            <person name="Fitzgerald M."/>
            <person name="Haas B."/>
            <person name="Abouelleil A."/>
            <person name="Alvarado L."/>
            <person name="Arachchi H.M."/>
            <person name="Berlin A."/>
            <person name="Brown A."/>
            <person name="Chapman S.B."/>
            <person name="Chen Z."/>
            <person name="Dunbar C."/>
            <person name="Freedman E."/>
            <person name="Gearin G."/>
            <person name="Goldberg J."/>
            <person name="Griggs A."/>
            <person name="Gujja S."/>
            <person name="Heiman D."/>
            <person name="Howarth C."/>
            <person name="Larson L."/>
            <person name="Lui A."/>
            <person name="MacDonald P.J.P."/>
            <person name="Montmayeur A."/>
            <person name="Murphy C."/>
            <person name="Neiman D."/>
            <person name="Pearson M."/>
            <person name="Priest M."/>
            <person name="Roberts A."/>
            <person name="Saif S."/>
            <person name="Shea T."/>
            <person name="Shenoy N."/>
            <person name="Sisk P."/>
            <person name="Stolte C."/>
            <person name="Sykes S."/>
            <person name="Wortman J."/>
            <person name="Nusbaum C."/>
            <person name="Birren B."/>
        </authorList>
    </citation>
    <scope>NUCLEOTIDE SEQUENCE [LARGE SCALE GENOMIC DNA]</scope>
    <source>
        <strain evidence="12">54008</strain>
    </source>
</reference>
<evidence type="ECO:0000256" key="10">
    <source>
        <dbReference type="SAM" id="SignalP"/>
    </source>
</evidence>
<dbReference type="GO" id="GO:0016020">
    <property type="term" value="C:membrane"/>
    <property type="evidence" value="ECO:0007669"/>
    <property type="project" value="UniProtKB-SubCell"/>
</dbReference>
<evidence type="ECO:0000256" key="6">
    <source>
        <dbReference type="ARBA" id="ARBA00022989"/>
    </source>
</evidence>
<feature type="transmembrane region" description="Helical" evidence="9">
    <location>
        <begin position="396"/>
        <end position="415"/>
    </location>
</feature>
<gene>
    <name evidence="12" type="ORF">FOPG_11797</name>
</gene>
<evidence type="ECO:0000256" key="4">
    <source>
        <dbReference type="ARBA" id="ARBA00022597"/>
    </source>
</evidence>
<dbReference type="PANTHER" id="PTHR48022:SF5">
    <property type="entry name" value="ALPHA-GLUCOSIDES PERMEASE MPH2-RELATED"/>
    <property type="match status" value="1"/>
</dbReference>
<accession>X0H9M4</accession>
<evidence type="ECO:0000259" key="11">
    <source>
        <dbReference type="PROSITE" id="PS50850"/>
    </source>
</evidence>
<feature type="transmembrane region" description="Helical" evidence="9">
    <location>
        <begin position="519"/>
        <end position="540"/>
    </location>
</feature>
<reference evidence="12" key="2">
    <citation type="submission" date="2012-05" db="EMBL/GenBank/DDBJ databases">
        <title>The Genome Annotation of Fusarium oxysporum PHW808.</title>
        <authorList>
            <consortium name="The Broad Institute Genomics Platform"/>
            <person name="Ma L.-J."/>
            <person name="Corby-Kistler H."/>
            <person name="Broz K."/>
            <person name="Gale L.R."/>
            <person name="Jonkers W."/>
            <person name="O'Donnell K."/>
            <person name="Ploetz R."/>
            <person name="Steinberg C."/>
            <person name="Schwartz D.C."/>
            <person name="VanEtten H."/>
            <person name="Zhou S."/>
            <person name="Young S.K."/>
            <person name="Zeng Q."/>
            <person name="Gargeya S."/>
            <person name="Fitzgerald M."/>
            <person name="Abouelleil A."/>
            <person name="Alvarado L."/>
            <person name="Chapman S.B."/>
            <person name="Gainer-Dewar J."/>
            <person name="Goldberg J."/>
            <person name="Griggs A."/>
            <person name="Gujja S."/>
            <person name="Hansen M."/>
            <person name="Howarth C."/>
            <person name="Imamovic A."/>
            <person name="Ireland A."/>
            <person name="Larimer J."/>
            <person name="McCowan C."/>
            <person name="Murphy C."/>
            <person name="Pearson M."/>
            <person name="Poon T.W."/>
            <person name="Priest M."/>
            <person name="Roberts A."/>
            <person name="Saif S."/>
            <person name="Shea T."/>
            <person name="Sykes S."/>
            <person name="Wortman J."/>
            <person name="Nusbaum C."/>
            <person name="Birren B."/>
        </authorList>
    </citation>
    <scope>NUCLEOTIDE SEQUENCE</scope>
    <source>
        <strain evidence="12">54008</strain>
    </source>
</reference>
<keyword evidence="10" id="KW-0732">Signal</keyword>
<feature type="transmembrane region" description="Helical" evidence="9">
    <location>
        <begin position="204"/>
        <end position="226"/>
    </location>
</feature>
<dbReference type="HOGENOM" id="CLU_001265_11_5_1"/>
<feature type="transmembrane region" description="Helical" evidence="9">
    <location>
        <begin position="277"/>
        <end position="298"/>
    </location>
</feature>
<dbReference type="NCBIfam" id="TIGR00879">
    <property type="entry name" value="SP"/>
    <property type="match status" value="1"/>
</dbReference>
<evidence type="ECO:0000256" key="8">
    <source>
        <dbReference type="RuleBase" id="RU003346"/>
    </source>
</evidence>
<dbReference type="Gene3D" id="1.20.1250.20">
    <property type="entry name" value="MFS general substrate transporter like domains"/>
    <property type="match status" value="1"/>
</dbReference>
<evidence type="ECO:0000313" key="12">
    <source>
        <dbReference type="EMBL" id="EXL72743.1"/>
    </source>
</evidence>
<keyword evidence="6 9" id="KW-1133">Transmembrane helix</keyword>
<feature type="transmembrane region" description="Helical" evidence="9">
    <location>
        <begin position="360"/>
        <end position="384"/>
    </location>
</feature>
<name>X0H9M4_FUSOX</name>
<dbReference type="InterPro" id="IPR005828">
    <property type="entry name" value="MFS_sugar_transport-like"/>
</dbReference>
<feature type="transmembrane region" description="Helical" evidence="9">
    <location>
        <begin position="450"/>
        <end position="477"/>
    </location>
</feature>
<feature type="transmembrane region" description="Helical" evidence="9">
    <location>
        <begin position="422"/>
        <end position="444"/>
    </location>
</feature>
<evidence type="ECO:0000256" key="3">
    <source>
        <dbReference type="ARBA" id="ARBA00022448"/>
    </source>
</evidence>
<feature type="transmembrane region" description="Helical" evidence="9">
    <location>
        <begin position="180"/>
        <end position="198"/>
    </location>
</feature>
<comment type="similarity">
    <text evidence="2 8">Belongs to the major facilitator superfamily. Sugar transporter (TC 2.A.1.1) family.</text>
</comment>
<feature type="transmembrane region" description="Helical" evidence="9">
    <location>
        <begin position="149"/>
        <end position="168"/>
    </location>
</feature>
<evidence type="ECO:0000256" key="9">
    <source>
        <dbReference type="SAM" id="Phobius"/>
    </source>
</evidence>
<protein>
    <submittedName>
        <fullName evidence="12">MFS transporter, SP family, general alpha glucoside:H+ symporter</fullName>
    </submittedName>
</protein>
<sequence>MGCLWRFSIRIPRFPSFFLVFFPASASLTSSFSPYKGSFDILSLILDDSMSSPKDLAQVEHIDPDKMAFDEVERPAAREANDREHTLTLREALRLYPKAISFSLLFSTAIIMEGYDLSLLGSFYGYDAFKQKFGNEVDSNGNPIVSADWQTYIQVGGMCGQIIGLYINGWVSDAFGYKKTMLASQVLMIGLIFFPFFAPNLQVLLAGNILLGLPWGIFQTLTLAYASDVAPVVLRPYLTAYVNLCWVIGQLIGAGVLRGFSTMGGDWSYRIPFALQWAWPPFIMLGTLFAPESPWWLVRKERYEDAKRSILSLVTQCDVPFDADAQVELLKATNQMEIENSAGTNYWHCFMRSDLRRTEVASISYTAQALCGSSLMGYAVQFYLEAGLSSERALDFNVIQYCVGAVGVVLSWFLMSRFGRRHIYICGMASLFFILIAVGALGFTKKTEQTGWAIGSLLVVYTFVYDMTIGPIAYTIVAEISSTRLKAKTIVLARNFSNIAGLVTNTLMPRMLGRNSWNWGAKTGLFWAGWCLLIFIWAFFRLPEPKGRTYGELDLLFEHKVPARKFASTKVDQFPTSGSTEKVQEE</sequence>
<keyword evidence="4" id="KW-0762">Sugar transport</keyword>
<dbReference type="InterPro" id="IPR036259">
    <property type="entry name" value="MFS_trans_sf"/>
</dbReference>
<evidence type="ECO:0000256" key="5">
    <source>
        <dbReference type="ARBA" id="ARBA00022692"/>
    </source>
</evidence>
<dbReference type="AlphaFoldDB" id="X0H9M4"/>
<proteinExistence type="inferred from homology"/>
<feature type="transmembrane region" description="Helical" evidence="9">
    <location>
        <begin position="489"/>
        <end position="507"/>
    </location>
</feature>
<evidence type="ECO:0000256" key="1">
    <source>
        <dbReference type="ARBA" id="ARBA00004141"/>
    </source>
</evidence>
<dbReference type="InterPro" id="IPR020846">
    <property type="entry name" value="MFS_dom"/>
</dbReference>
<keyword evidence="3 8" id="KW-0813">Transport</keyword>
<dbReference type="EMBL" id="JH658880">
    <property type="protein sequence ID" value="EXL72743.1"/>
    <property type="molecule type" value="Genomic_DNA"/>
</dbReference>
<dbReference type="PROSITE" id="PS50850">
    <property type="entry name" value="MFS"/>
    <property type="match status" value="1"/>
</dbReference>
<keyword evidence="5 9" id="KW-0812">Transmembrane</keyword>
<dbReference type="InterPro" id="IPR050360">
    <property type="entry name" value="MFS_Sugar_Transporters"/>
</dbReference>
<feature type="transmembrane region" description="Helical" evidence="9">
    <location>
        <begin position="238"/>
        <end position="257"/>
    </location>
</feature>
<dbReference type="InterPro" id="IPR003663">
    <property type="entry name" value="Sugar/inositol_transpt"/>
</dbReference>
<dbReference type="OrthoDB" id="6612291at2759"/>
<evidence type="ECO:0000256" key="2">
    <source>
        <dbReference type="ARBA" id="ARBA00010992"/>
    </source>
</evidence>
<dbReference type="SUPFAM" id="SSF103473">
    <property type="entry name" value="MFS general substrate transporter"/>
    <property type="match status" value="1"/>
</dbReference>
<feature type="chain" id="PRO_5004942108" evidence="10">
    <location>
        <begin position="32"/>
        <end position="586"/>
    </location>
</feature>
<comment type="subcellular location">
    <subcellularLocation>
        <location evidence="1">Membrane</location>
        <topology evidence="1">Multi-pass membrane protein</topology>
    </subcellularLocation>
</comment>
<keyword evidence="7 9" id="KW-0472">Membrane</keyword>
<feature type="signal peptide" evidence="10">
    <location>
        <begin position="1"/>
        <end position="31"/>
    </location>
</feature>
<organism evidence="12">
    <name type="scientific">Fusarium oxysporum f. sp. conglutinans race 2 54008</name>
    <dbReference type="NCBI Taxonomy" id="1089457"/>
    <lineage>
        <taxon>Eukaryota</taxon>
        <taxon>Fungi</taxon>
        <taxon>Dikarya</taxon>
        <taxon>Ascomycota</taxon>
        <taxon>Pezizomycotina</taxon>
        <taxon>Sordariomycetes</taxon>
        <taxon>Hypocreomycetidae</taxon>
        <taxon>Hypocreales</taxon>
        <taxon>Nectriaceae</taxon>
        <taxon>Fusarium</taxon>
        <taxon>Fusarium oxysporum species complex</taxon>
    </lineage>
</organism>
<dbReference type="PANTHER" id="PTHR48022">
    <property type="entry name" value="PLASTIDIC GLUCOSE TRANSPORTER 4"/>
    <property type="match status" value="1"/>
</dbReference>